<protein>
    <submittedName>
        <fullName evidence="1">Uncharacterized protein</fullName>
    </submittedName>
</protein>
<dbReference type="GeneID" id="109415907"/>
<keyword evidence="2" id="KW-1185">Reference proteome</keyword>
<sequence>MKRPMRRPVVGTSWQQQPKGFRVYRTKDIIRDIIWWCSAKHDRYEDIVKYSRNINIERNRIIFLLDPEDVEHFHRFHSPTPIRKPSTREIRCAAFLKCATLKVDLLDVKMMELPRISNDQAALHMSHESGSVGGIRIHQTNGTRSHAQLLSVICTYMV</sequence>
<reference evidence="2" key="1">
    <citation type="journal article" date="2015" name="Proc. Natl. Acad. Sci. U.S.A.">
        <title>Genome sequence of the Asian Tiger mosquito, Aedes albopictus, reveals insights into its biology, genetics, and evolution.</title>
        <authorList>
            <person name="Chen X.G."/>
            <person name="Jiang X."/>
            <person name="Gu J."/>
            <person name="Xu M."/>
            <person name="Wu Y."/>
            <person name="Deng Y."/>
            <person name="Zhang C."/>
            <person name="Bonizzoni M."/>
            <person name="Dermauw W."/>
            <person name="Vontas J."/>
            <person name="Armbruster P."/>
            <person name="Huang X."/>
            <person name="Yang Y."/>
            <person name="Zhang H."/>
            <person name="He W."/>
            <person name="Peng H."/>
            <person name="Liu Y."/>
            <person name="Wu K."/>
            <person name="Chen J."/>
            <person name="Lirakis M."/>
            <person name="Topalis P."/>
            <person name="Van Leeuwen T."/>
            <person name="Hall A.B."/>
            <person name="Jiang X."/>
            <person name="Thorpe C."/>
            <person name="Mueller R.L."/>
            <person name="Sun C."/>
            <person name="Waterhouse R.M."/>
            <person name="Yan G."/>
            <person name="Tu Z.J."/>
            <person name="Fang X."/>
            <person name="James A.A."/>
        </authorList>
    </citation>
    <scope>NUCLEOTIDE SEQUENCE [LARGE SCALE GENOMIC DNA]</scope>
    <source>
        <strain evidence="2">Foshan</strain>
    </source>
</reference>
<organism evidence="1 2">
    <name type="scientific">Aedes albopictus</name>
    <name type="common">Asian tiger mosquito</name>
    <name type="synonym">Stegomyia albopicta</name>
    <dbReference type="NCBI Taxonomy" id="7160"/>
    <lineage>
        <taxon>Eukaryota</taxon>
        <taxon>Metazoa</taxon>
        <taxon>Ecdysozoa</taxon>
        <taxon>Arthropoda</taxon>
        <taxon>Hexapoda</taxon>
        <taxon>Insecta</taxon>
        <taxon>Pterygota</taxon>
        <taxon>Neoptera</taxon>
        <taxon>Endopterygota</taxon>
        <taxon>Diptera</taxon>
        <taxon>Nematocera</taxon>
        <taxon>Culicoidea</taxon>
        <taxon>Culicidae</taxon>
        <taxon>Culicinae</taxon>
        <taxon>Aedini</taxon>
        <taxon>Aedes</taxon>
        <taxon>Stegomyia</taxon>
    </lineage>
</organism>
<dbReference type="RefSeq" id="XP_062704525.1">
    <property type="nucleotide sequence ID" value="XM_062848541.1"/>
</dbReference>
<dbReference type="EnsemblMetazoa" id="AALFPA23_007897.R10578">
    <property type="protein sequence ID" value="AALFPA23_007897.P10578"/>
    <property type="gene ID" value="AALFPA23_007897"/>
</dbReference>
<dbReference type="Gene3D" id="1.20.58.190">
    <property type="entry name" value="Translin, domain 1"/>
    <property type="match status" value="1"/>
</dbReference>
<dbReference type="InterPro" id="IPR016068">
    <property type="entry name" value="Translin_N"/>
</dbReference>
<evidence type="ECO:0000313" key="2">
    <source>
        <dbReference type="Proteomes" id="UP000069940"/>
    </source>
</evidence>
<name>A0ABM1YCK2_AEDAL</name>
<reference evidence="1" key="2">
    <citation type="submission" date="2025-05" db="UniProtKB">
        <authorList>
            <consortium name="EnsemblMetazoa"/>
        </authorList>
    </citation>
    <scope>IDENTIFICATION</scope>
    <source>
        <strain evidence="1">Foshan</strain>
    </source>
</reference>
<dbReference type="Proteomes" id="UP000069940">
    <property type="component" value="Unassembled WGS sequence"/>
</dbReference>
<proteinExistence type="predicted"/>
<accession>A0ABM1YCK2</accession>
<evidence type="ECO:0000313" key="1">
    <source>
        <dbReference type="EnsemblMetazoa" id="AALFPA23_007897.P10578"/>
    </source>
</evidence>